<organism evidence="7 8">
    <name type="scientific">Umbra pygmaea</name>
    <name type="common">Eastern mudminnow</name>
    <dbReference type="NCBI Taxonomy" id="75934"/>
    <lineage>
        <taxon>Eukaryota</taxon>
        <taxon>Metazoa</taxon>
        <taxon>Chordata</taxon>
        <taxon>Craniata</taxon>
        <taxon>Vertebrata</taxon>
        <taxon>Euteleostomi</taxon>
        <taxon>Actinopterygii</taxon>
        <taxon>Neopterygii</taxon>
        <taxon>Teleostei</taxon>
        <taxon>Protacanthopterygii</taxon>
        <taxon>Esociformes</taxon>
        <taxon>Umbridae</taxon>
        <taxon>Umbra</taxon>
    </lineage>
</organism>
<evidence type="ECO:0000256" key="6">
    <source>
        <dbReference type="ARBA" id="ARBA00023136"/>
    </source>
</evidence>
<comment type="caution">
    <text evidence="7">The sequence shown here is derived from an EMBL/GenBank/DDBJ whole genome shotgun (WGS) entry which is preliminary data.</text>
</comment>
<protein>
    <recommendedName>
        <fullName evidence="9">Apoptogenic protein 1, mitochondrial</fullName>
    </recommendedName>
</protein>
<evidence type="ECO:0000256" key="4">
    <source>
        <dbReference type="ARBA" id="ARBA00022946"/>
    </source>
</evidence>
<gene>
    <name evidence="7" type="ORF">UPYG_G00221650</name>
</gene>
<dbReference type="GO" id="GO:0005743">
    <property type="term" value="C:mitochondrial inner membrane"/>
    <property type="evidence" value="ECO:0007669"/>
    <property type="project" value="UniProtKB-SubCell"/>
</dbReference>
<dbReference type="InterPro" id="IPR018796">
    <property type="entry name" value="COA8"/>
</dbReference>
<sequence length="190" mass="22657">MGVKTIKCLLRSSVCHAMRLKLSMNVSRCSSSQPNKLENSAKRLQFIPAADSKHDWIGPPNRLSNLRPIIYHVPENETELEKKLRILRQETENWNHAFWTNQNVTFNNEKNYFILSQLKEKGITERDEKGRKRTLNSEEMAVFYKHFLDENCSRHANYNKEWYRRNFAITLLMGRLAFHNLWGMFAQRRR</sequence>
<evidence type="ECO:0000313" key="8">
    <source>
        <dbReference type="Proteomes" id="UP001557470"/>
    </source>
</evidence>
<dbReference type="PANTHER" id="PTHR31107:SF2">
    <property type="entry name" value="CYTOCHROME C OXIDASE ASSEMBLY FACTOR 8"/>
    <property type="match status" value="1"/>
</dbReference>
<dbReference type="Proteomes" id="UP001557470">
    <property type="component" value="Unassembled WGS sequence"/>
</dbReference>
<name>A0ABD0WGS8_UMBPY</name>
<comment type="subcellular location">
    <subcellularLocation>
        <location evidence="1">Mitochondrion inner membrane</location>
        <topology evidence="1">Peripheral membrane protein</topology>
        <orientation evidence="1">Matrix side</orientation>
    </subcellularLocation>
</comment>
<evidence type="ECO:0000313" key="7">
    <source>
        <dbReference type="EMBL" id="KAL0969020.1"/>
    </source>
</evidence>
<keyword evidence="4" id="KW-0809">Transit peptide</keyword>
<evidence type="ECO:0000256" key="1">
    <source>
        <dbReference type="ARBA" id="ARBA00004443"/>
    </source>
</evidence>
<reference evidence="7 8" key="1">
    <citation type="submission" date="2024-06" db="EMBL/GenBank/DDBJ databases">
        <authorList>
            <person name="Pan Q."/>
            <person name="Wen M."/>
            <person name="Jouanno E."/>
            <person name="Zahm M."/>
            <person name="Klopp C."/>
            <person name="Cabau C."/>
            <person name="Louis A."/>
            <person name="Berthelot C."/>
            <person name="Parey E."/>
            <person name="Roest Crollius H."/>
            <person name="Montfort J."/>
            <person name="Robinson-Rechavi M."/>
            <person name="Bouchez O."/>
            <person name="Lampietro C."/>
            <person name="Lopez Roques C."/>
            <person name="Donnadieu C."/>
            <person name="Postlethwait J."/>
            <person name="Bobe J."/>
            <person name="Verreycken H."/>
            <person name="Guiguen Y."/>
        </authorList>
    </citation>
    <scope>NUCLEOTIDE SEQUENCE [LARGE SCALE GENOMIC DNA]</scope>
    <source>
        <strain evidence="7">Up_M1</strain>
        <tissue evidence="7">Testis</tissue>
    </source>
</reference>
<comment type="similarity">
    <text evidence="2">Belongs to the COA8 family.</text>
</comment>
<keyword evidence="6" id="KW-0472">Membrane</keyword>
<evidence type="ECO:0000256" key="5">
    <source>
        <dbReference type="ARBA" id="ARBA00023128"/>
    </source>
</evidence>
<dbReference type="AlphaFoldDB" id="A0ABD0WGS8"/>
<dbReference type="EMBL" id="JAGEUA010000007">
    <property type="protein sequence ID" value="KAL0969020.1"/>
    <property type="molecule type" value="Genomic_DNA"/>
</dbReference>
<evidence type="ECO:0000256" key="3">
    <source>
        <dbReference type="ARBA" id="ARBA00022792"/>
    </source>
</evidence>
<keyword evidence="5" id="KW-0496">Mitochondrion</keyword>
<evidence type="ECO:0008006" key="9">
    <source>
        <dbReference type="Google" id="ProtNLM"/>
    </source>
</evidence>
<dbReference type="PANTHER" id="PTHR31107">
    <property type="entry name" value="APOPTOGENIC PROTEIN 1, MITOCHONDRIAL"/>
    <property type="match status" value="1"/>
</dbReference>
<dbReference type="Pfam" id="PF10231">
    <property type="entry name" value="COA8"/>
    <property type="match status" value="1"/>
</dbReference>
<keyword evidence="3" id="KW-0999">Mitochondrion inner membrane</keyword>
<accession>A0ABD0WGS8</accession>
<proteinExistence type="inferred from homology"/>
<keyword evidence="8" id="KW-1185">Reference proteome</keyword>
<evidence type="ECO:0000256" key="2">
    <source>
        <dbReference type="ARBA" id="ARBA00005453"/>
    </source>
</evidence>